<gene>
    <name evidence="1" type="ORF">V5O48_016783</name>
</gene>
<sequence length="304" mass="35073">MVLWLESSIDHVDPDLIKRFREEPKYLHIEVLSDTPRNEATGPDQIERTIDLAVLCTVWIKSFQSSFLESIAGRLLGFTDCKFCSPLIRITGCYCPHTTSLASHSSLCHFDQRAYHAACLRTAKMVISELLLLGGGFKGAPLRKLEHKIRYLLDSTPARGYPFDPWLFPVYKTLFEFLGSDGMQRRASTRLDECGKGWLKWLKTCPDGFATSAHALEGQIRGLYFLSSLFDLDKIDSSLLDMGIPLKHEPEPQKRTKRWKYINRGWKRQWKHANSSQEIDLDCFTKEDWEEVLQGGGWDHWDWD</sequence>
<proteinExistence type="predicted"/>
<comment type="caution">
    <text evidence="1">The sequence shown here is derived from an EMBL/GenBank/DDBJ whole genome shotgun (WGS) entry which is preliminary data.</text>
</comment>
<dbReference type="EMBL" id="JBAHYK010002353">
    <property type="protein sequence ID" value="KAL0565242.1"/>
    <property type="molecule type" value="Genomic_DNA"/>
</dbReference>
<evidence type="ECO:0000313" key="1">
    <source>
        <dbReference type="EMBL" id="KAL0565242.1"/>
    </source>
</evidence>
<organism evidence="1 2">
    <name type="scientific">Marasmius crinis-equi</name>
    <dbReference type="NCBI Taxonomy" id="585013"/>
    <lineage>
        <taxon>Eukaryota</taxon>
        <taxon>Fungi</taxon>
        <taxon>Dikarya</taxon>
        <taxon>Basidiomycota</taxon>
        <taxon>Agaricomycotina</taxon>
        <taxon>Agaricomycetes</taxon>
        <taxon>Agaricomycetidae</taxon>
        <taxon>Agaricales</taxon>
        <taxon>Marasmiineae</taxon>
        <taxon>Marasmiaceae</taxon>
        <taxon>Marasmius</taxon>
    </lineage>
</organism>
<protein>
    <submittedName>
        <fullName evidence="1">Uncharacterized protein</fullName>
    </submittedName>
</protein>
<keyword evidence="2" id="KW-1185">Reference proteome</keyword>
<reference evidence="1 2" key="1">
    <citation type="submission" date="2024-02" db="EMBL/GenBank/DDBJ databases">
        <title>A draft genome for the cacao thread blight pathogen Marasmius crinis-equi.</title>
        <authorList>
            <person name="Cohen S.P."/>
            <person name="Baruah I.K."/>
            <person name="Amoako-Attah I."/>
            <person name="Bukari Y."/>
            <person name="Meinhardt L.W."/>
            <person name="Bailey B.A."/>
        </authorList>
    </citation>
    <scope>NUCLEOTIDE SEQUENCE [LARGE SCALE GENOMIC DNA]</scope>
    <source>
        <strain evidence="1 2">GH-76</strain>
    </source>
</reference>
<name>A0ABR3ER11_9AGAR</name>
<evidence type="ECO:0000313" key="2">
    <source>
        <dbReference type="Proteomes" id="UP001465976"/>
    </source>
</evidence>
<dbReference type="Proteomes" id="UP001465976">
    <property type="component" value="Unassembled WGS sequence"/>
</dbReference>
<accession>A0ABR3ER11</accession>